<dbReference type="PANTHER" id="PTHR36115">
    <property type="entry name" value="PROLINE-RICH ANTIGEN HOMOLOG-RELATED"/>
    <property type="match status" value="1"/>
</dbReference>
<dbReference type="GO" id="GO:0005886">
    <property type="term" value="C:plasma membrane"/>
    <property type="evidence" value="ECO:0007669"/>
    <property type="project" value="UniProtKB-SubCell"/>
</dbReference>
<dbReference type="InterPro" id="IPR010432">
    <property type="entry name" value="RDD"/>
</dbReference>
<evidence type="ECO:0000256" key="7">
    <source>
        <dbReference type="SAM" id="Phobius"/>
    </source>
</evidence>
<gene>
    <name evidence="9" type="ORF">ISG29_12390</name>
</gene>
<evidence type="ECO:0000256" key="6">
    <source>
        <dbReference type="SAM" id="MobiDB-lite"/>
    </source>
</evidence>
<accession>A0A930V0M0</accession>
<feature type="transmembrane region" description="Helical" evidence="7">
    <location>
        <begin position="58"/>
        <end position="80"/>
    </location>
</feature>
<comment type="caution">
    <text evidence="9">The sequence shown here is derived from an EMBL/GenBank/DDBJ whole genome shotgun (WGS) entry which is preliminary data.</text>
</comment>
<feature type="transmembrane region" description="Helical" evidence="7">
    <location>
        <begin position="86"/>
        <end position="108"/>
    </location>
</feature>
<evidence type="ECO:0000256" key="2">
    <source>
        <dbReference type="ARBA" id="ARBA00022475"/>
    </source>
</evidence>
<evidence type="ECO:0000256" key="1">
    <source>
        <dbReference type="ARBA" id="ARBA00004651"/>
    </source>
</evidence>
<evidence type="ECO:0000256" key="3">
    <source>
        <dbReference type="ARBA" id="ARBA00022692"/>
    </source>
</evidence>
<evidence type="ECO:0000259" key="8">
    <source>
        <dbReference type="Pfam" id="PF06271"/>
    </source>
</evidence>
<evidence type="ECO:0000313" key="9">
    <source>
        <dbReference type="EMBL" id="MBF4162490.1"/>
    </source>
</evidence>
<keyword evidence="3 7" id="KW-0812">Transmembrane</keyword>
<keyword evidence="2" id="KW-1003">Cell membrane</keyword>
<protein>
    <submittedName>
        <fullName evidence="9">RDD family protein</fullName>
    </submittedName>
</protein>
<reference evidence="9" key="1">
    <citation type="submission" date="2020-11" db="EMBL/GenBank/DDBJ databases">
        <title>Nocardioides sp. CBS4Y-1, whole genome shotgun sequence.</title>
        <authorList>
            <person name="Tuo L."/>
        </authorList>
    </citation>
    <scope>NUCLEOTIDE SEQUENCE</scope>
    <source>
        <strain evidence="9">CBS4Y-1</strain>
    </source>
</reference>
<keyword evidence="10" id="KW-1185">Reference proteome</keyword>
<feature type="region of interest" description="Disordered" evidence="6">
    <location>
        <begin position="1"/>
        <end position="46"/>
    </location>
</feature>
<feature type="compositionally biased region" description="Low complexity" evidence="6">
    <location>
        <begin position="16"/>
        <end position="36"/>
    </location>
</feature>
<proteinExistence type="predicted"/>
<name>A0A930V0M0_9ACTN</name>
<dbReference type="InterPro" id="IPR051791">
    <property type="entry name" value="Pra-immunoreactive"/>
</dbReference>
<evidence type="ECO:0000256" key="5">
    <source>
        <dbReference type="ARBA" id="ARBA00023136"/>
    </source>
</evidence>
<sequence>MTTPPPEDPQYGQEFGAQSPYGQQPGYGQPPAYGQSAAPQQTGPGAPGELWPRFGARIIDAIIVGVVNAIIAIVLGAGAFATGSSAGYAVTFIVTVIGVVIGLGYFAVMESQQGRTVGKMAVGLKVVGPQGGNPTIEQAIKRNIFLAFSLAGIVPIIGSLVGGLAGLVSAILIAVAINNDPATRRGWHDKFADCRVVKA</sequence>
<comment type="subcellular location">
    <subcellularLocation>
        <location evidence="1">Cell membrane</location>
        <topology evidence="1">Multi-pass membrane protein</topology>
    </subcellularLocation>
</comment>
<dbReference type="EMBL" id="JADIVZ010000005">
    <property type="protein sequence ID" value="MBF4162490.1"/>
    <property type="molecule type" value="Genomic_DNA"/>
</dbReference>
<dbReference type="AlphaFoldDB" id="A0A930V0M0"/>
<organism evidence="9 10">
    <name type="scientific">Nocardioides acrostichi</name>
    <dbReference type="NCBI Taxonomy" id="2784339"/>
    <lineage>
        <taxon>Bacteria</taxon>
        <taxon>Bacillati</taxon>
        <taxon>Actinomycetota</taxon>
        <taxon>Actinomycetes</taxon>
        <taxon>Propionibacteriales</taxon>
        <taxon>Nocardioidaceae</taxon>
        <taxon>Nocardioides</taxon>
    </lineage>
</organism>
<dbReference type="PANTHER" id="PTHR36115:SF4">
    <property type="entry name" value="MEMBRANE PROTEIN"/>
    <property type="match status" value="1"/>
</dbReference>
<dbReference type="RefSeq" id="WP_194503740.1">
    <property type="nucleotide sequence ID" value="NZ_JADIVZ010000005.1"/>
</dbReference>
<keyword evidence="4 7" id="KW-1133">Transmembrane helix</keyword>
<evidence type="ECO:0000313" key="10">
    <source>
        <dbReference type="Proteomes" id="UP000656804"/>
    </source>
</evidence>
<feature type="transmembrane region" description="Helical" evidence="7">
    <location>
        <begin position="144"/>
        <end position="177"/>
    </location>
</feature>
<keyword evidence="5 7" id="KW-0472">Membrane</keyword>
<dbReference type="Proteomes" id="UP000656804">
    <property type="component" value="Unassembled WGS sequence"/>
</dbReference>
<evidence type="ECO:0000256" key="4">
    <source>
        <dbReference type="ARBA" id="ARBA00022989"/>
    </source>
</evidence>
<dbReference type="Pfam" id="PF06271">
    <property type="entry name" value="RDD"/>
    <property type="match status" value="1"/>
</dbReference>
<feature type="domain" description="RDD" evidence="8">
    <location>
        <begin position="49"/>
        <end position="192"/>
    </location>
</feature>